<name>A0A239NI07_9ACTN</name>
<evidence type="ECO:0000313" key="4">
    <source>
        <dbReference type="Proteomes" id="UP000198318"/>
    </source>
</evidence>
<accession>A0A239NI07</accession>
<dbReference type="PROSITE" id="PS50234">
    <property type="entry name" value="VWFA"/>
    <property type="match status" value="1"/>
</dbReference>
<gene>
    <name evidence="3" type="ORF">SAMN05443665_104152</name>
</gene>
<protein>
    <submittedName>
        <fullName evidence="3">von Willebrand factor type A domain-containing protein</fullName>
    </submittedName>
</protein>
<dbReference type="OrthoDB" id="3917072at2"/>
<proteinExistence type="predicted"/>
<dbReference type="RefSeq" id="WP_089329813.1">
    <property type="nucleotide sequence ID" value="NZ_FZOR01000041.1"/>
</dbReference>
<dbReference type="InterPro" id="IPR036465">
    <property type="entry name" value="vWFA_dom_sf"/>
</dbReference>
<dbReference type="AlphaFoldDB" id="A0A239NI07"/>
<feature type="domain" description="VWFA" evidence="2">
    <location>
        <begin position="176"/>
        <end position="370"/>
    </location>
</feature>
<dbReference type="Gene3D" id="3.40.50.410">
    <property type="entry name" value="von Willebrand factor, type A domain"/>
    <property type="match status" value="1"/>
</dbReference>
<dbReference type="SUPFAM" id="SSF53300">
    <property type="entry name" value="vWA-like"/>
    <property type="match status" value="1"/>
</dbReference>
<evidence type="ECO:0000313" key="3">
    <source>
        <dbReference type="EMBL" id="SNT54182.1"/>
    </source>
</evidence>
<evidence type="ECO:0000259" key="2">
    <source>
        <dbReference type="PROSITE" id="PS50234"/>
    </source>
</evidence>
<feature type="compositionally biased region" description="Low complexity" evidence="1">
    <location>
        <begin position="667"/>
        <end position="686"/>
    </location>
</feature>
<organism evidence="3 4">
    <name type="scientific">Actinomadura meyerae</name>
    <dbReference type="NCBI Taxonomy" id="240840"/>
    <lineage>
        <taxon>Bacteria</taxon>
        <taxon>Bacillati</taxon>
        <taxon>Actinomycetota</taxon>
        <taxon>Actinomycetes</taxon>
        <taxon>Streptosporangiales</taxon>
        <taxon>Thermomonosporaceae</taxon>
        <taxon>Actinomadura</taxon>
    </lineage>
</organism>
<dbReference type="EMBL" id="FZOR01000041">
    <property type="protein sequence ID" value="SNT54182.1"/>
    <property type="molecule type" value="Genomic_DNA"/>
</dbReference>
<keyword evidence="4" id="KW-1185">Reference proteome</keyword>
<reference evidence="3 4" key="1">
    <citation type="submission" date="2017-06" db="EMBL/GenBank/DDBJ databases">
        <authorList>
            <person name="Kim H.J."/>
            <person name="Triplett B.A."/>
        </authorList>
    </citation>
    <scope>NUCLEOTIDE SEQUENCE [LARGE SCALE GENOMIC DNA]</scope>
    <source>
        <strain evidence="3 4">DSM 44715</strain>
    </source>
</reference>
<feature type="compositionally biased region" description="Low complexity" evidence="1">
    <location>
        <begin position="614"/>
        <end position="634"/>
    </location>
</feature>
<dbReference type="Proteomes" id="UP000198318">
    <property type="component" value="Unassembled WGS sequence"/>
</dbReference>
<dbReference type="InterPro" id="IPR002035">
    <property type="entry name" value="VWF_A"/>
</dbReference>
<evidence type="ECO:0000256" key="1">
    <source>
        <dbReference type="SAM" id="MobiDB-lite"/>
    </source>
</evidence>
<dbReference type="SMART" id="SM00327">
    <property type="entry name" value="VWA"/>
    <property type="match status" value="1"/>
</dbReference>
<feature type="region of interest" description="Disordered" evidence="1">
    <location>
        <begin position="607"/>
        <end position="686"/>
    </location>
</feature>
<sequence>MSRALLDSGSGRLVLVPDGGPIGLDMVGVPMSVGAGHALLTVENETVGRAAVRLSPLPQVPDGVLAVGRGLAANLGVDAGQKRWRLDAAQPVDAARLRVELLTEDSIDAVVSGLAAAGLPGRVLWHGTGDESYLWVDDVPYRVRAIDTGGRTDVVARITERTEVELFAAGVRSGVDIVILADCSGSMGVDDIERYGEGAPPPGRFAGRLPGRAPAGHGGRISRTQALRQALYDLLEVRLKVNGRVSQVALVDFTERTSARFPRDGGMVELDGSSPPELINEFRAAIAVLSAQDGRGTDIGNALHEAANLLYYSGRPDNEKLIVLVSDGAHWTPRGDQGTGEVVRASEEPVSLMAHLHANTGIRLHAIGISTPELYRHWTMANGFAFNPVLNPNHDLLEQLVAVGGGDPTTIGGLDVLAAYFSGLGAGITRTVRLDRAPARRSGGPLPQEAAAVLAKLGRGTADGATAARARLAADLGELVGRCNTEAARVYDRPLFDSAKAKKTIQRAIESGGSEERDLMYFSRDVLAFKPVTPPPGTRQSLLDRHDDLVRYLDGIRAVSAGGNVDYPALDRLVGAAVHDPGRAIEAASDRLLGLLRGWYEAAAAHEPVRQTMPGSGAPDAAAPDRAVPDAAGARSTGDVLASSGPDGGAARSADLDGPTLDGPTVSGPASPRGGSAASGGFRFRD</sequence>
<dbReference type="CDD" id="cd00198">
    <property type="entry name" value="vWFA"/>
    <property type="match status" value="1"/>
</dbReference>